<name>A0A1H7YY22_STRJI</name>
<gene>
    <name evidence="1" type="ORF">SAMN05414137_13111</name>
</gene>
<keyword evidence="1" id="KW-0489">Methyltransferase</keyword>
<evidence type="ECO:0000313" key="2">
    <source>
        <dbReference type="Proteomes" id="UP000183015"/>
    </source>
</evidence>
<dbReference type="STRING" id="235985.SAMN05414137_13111"/>
<proteinExistence type="predicted"/>
<dbReference type="SUPFAM" id="SSF53335">
    <property type="entry name" value="S-adenosyl-L-methionine-dependent methyltransferases"/>
    <property type="match status" value="1"/>
</dbReference>
<dbReference type="GO" id="GO:0008168">
    <property type="term" value="F:methyltransferase activity"/>
    <property type="evidence" value="ECO:0007669"/>
    <property type="project" value="UniProtKB-KW"/>
</dbReference>
<organism evidence="1 2">
    <name type="scientific">Streptacidiphilus jiangxiensis</name>
    <dbReference type="NCBI Taxonomy" id="235985"/>
    <lineage>
        <taxon>Bacteria</taxon>
        <taxon>Bacillati</taxon>
        <taxon>Actinomycetota</taxon>
        <taxon>Actinomycetes</taxon>
        <taxon>Kitasatosporales</taxon>
        <taxon>Streptomycetaceae</taxon>
        <taxon>Streptacidiphilus</taxon>
    </lineage>
</organism>
<dbReference type="AlphaFoldDB" id="A0A1H7YY22"/>
<keyword evidence="1" id="KW-0808">Transferase</keyword>
<dbReference type="eggNOG" id="COG4122">
    <property type="taxonomic scope" value="Bacteria"/>
</dbReference>
<dbReference type="GO" id="GO:0032259">
    <property type="term" value="P:methylation"/>
    <property type="evidence" value="ECO:0007669"/>
    <property type="project" value="UniProtKB-KW"/>
</dbReference>
<dbReference type="RefSeq" id="WP_042452752.1">
    <property type="nucleotide sequence ID" value="NZ_BBPN01000026.1"/>
</dbReference>
<dbReference type="Gene3D" id="3.40.50.150">
    <property type="entry name" value="Vaccinia Virus protein VP39"/>
    <property type="match status" value="1"/>
</dbReference>
<evidence type="ECO:0000313" key="1">
    <source>
        <dbReference type="EMBL" id="SEM50167.1"/>
    </source>
</evidence>
<protein>
    <submittedName>
        <fullName evidence="1">Putative methyltransferase</fullName>
    </submittedName>
</protein>
<accession>A0A1H7YY22</accession>
<sequence>MDWSAWHEQYDVADSTLARRLRAVQEHVRQALDGAPAGELNVVSLCAGEGRDLLEVLADHPRRDDVRALLVELDPRNAAVARRAAASAGLHRVEVVTGDASLLDHYATLVPAHLVLACGIFGNITAADIERTVAACDQLCRSDGTVIWTRHREAPDLVPQICAWFEERGFELRWLSPADAGFGVGVQRFTGTQQPLQRGVRLFEFVGYDVLRGDRPG</sequence>
<dbReference type="Proteomes" id="UP000183015">
    <property type="component" value="Unassembled WGS sequence"/>
</dbReference>
<reference evidence="2" key="1">
    <citation type="submission" date="2016-10" db="EMBL/GenBank/DDBJ databases">
        <authorList>
            <person name="Varghese N."/>
        </authorList>
    </citation>
    <scope>NUCLEOTIDE SEQUENCE [LARGE SCALE GENOMIC DNA]</scope>
    <source>
        <strain evidence="2">DSM 45096 / BCRC 16803 / CGMCC 4.1857 / CIP 109030 / JCM 12277 / KCTC 19219 / NBRC 100920 / 33214</strain>
    </source>
</reference>
<dbReference type="EMBL" id="FOAZ01000031">
    <property type="protein sequence ID" value="SEM50167.1"/>
    <property type="molecule type" value="Genomic_DNA"/>
</dbReference>
<dbReference type="OrthoDB" id="8163513at2"/>
<dbReference type="InterPro" id="IPR029063">
    <property type="entry name" value="SAM-dependent_MTases_sf"/>
</dbReference>
<keyword evidence="2" id="KW-1185">Reference proteome</keyword>